<dbReference type="Pfam" id="PF00905">
    <property type="entry name" value="Transpeptidase"/>
    <property type="match status" value="1"/>
</dbReference>
<gene>
    <name evidence="2" type="ORF">GGR24_002414</name>
</gene>
<dbReference type="Gene3D" id="3.40.710.10">
    <property type="entry name" value="DD-peptidase/beta-lactamase superfamily"/>
    <property type="match status" value="1"/>
</dbReference>
<dbReference type="SUPFAM" id="SSF56601">
    <property type="entry name" value="beta-lactamase/transpeptidase-like"/>
    <property type="match status" value="1"/>
</dbReference>
<dbReference type="InterPro" id="IPR001460">
    <property type="entry name" value="PCN-bd_Tpept"/>
</dbReference>
<keyword evidence="2" id="KW-0378">Hydrolase</keyword>
<comment type="caution">
    <text evidence="2">The sequence shown here is derived from an EMBL/GenBank/DDBJ whole genome shotgun (WGS) entry which is preliminary data.</text>
</comment>
<reference evidence="2 3" key="1">
    <citation type="submission" date="2020-08" db="EMBL/GenBank/DDBJ databases">
        <title>Genomic Encyclopedia of Type Strains, Phase IV (KMG-IV): sequencing the most valuable type-strain genomes for metagenomic binning, comparative biology and taxonomic classification.</title>
        <authorList>
            <person name="Goeker M."/>
        </authorList>
    </citation>
    <scope>NUCLEOTIDE SEQUENCE [LARGE SCALE GENOMIC DNA]</scope>
    <source>
        <strain evidence="2 3">DSM 25481</strain>
    </source>
</reference>
<dbReference type="EC" id="3.5.2.6" evidence="2"/>
<accession>A0A7W6GHG7</accession>
<dbReference type="GO" id="GO:0008800">
    <property type="term" value="F:beta-lactamase activity"/>
    <property type="evidence" value="ECO:0007669"/>
    <property type="project" value="UniProtKB-EC"/>
</dbReference>
<dbReference type="Proteomes" id="UP000528964">
    <property type="component" value="Unassembled WGS sequence"/>
</dbReference>
<feature type="domain" description="Penicillin-binding protein transpeptidase" evidence="1">
    <location>
        <begin position="47"/>
        <end position="229"/>
    </location>
</feature>
<organism evidence="2 3">
    <name type="scientific">Hansschlegelia beijingensis</name>
    <dbReference type="NCBI Taxonomy" id="1133344"/>
    <lineage>
        <taxon>Bacteria</taxon>
        <taxon>Pseudomonadati</taxon>
        <taxon>Pseudomonadota</taxon>
        <taxon>Alphaproteobacteria</taxon>
        <taxon>Hyphomicrobiales</taxon>
        <taxon>Methylopilaceae</taxon>
        <taxon>Hansschlegelia</taxon>
    </lineage>
</organism>
<keyword evidence="3" id="KW-1185">Reference proteome</keyword>
<evidence type="ECO:0000259" key="1">
    <source>
        <dbReference type="Pfam" id="PF00905"/>
    </source>
</evidence>
<evidence type="ECO:0000313" key="2">
    <source>
        <dbReference type="EMBL" id="MBB3973744.1"/>
    </source>
</evidence>
<dbReference type="AlphaFoldDB" id="A0A7W6GHG7"/>
<protein>
    <submittedName>
        <fullName evidence="2">Beta-lactamase class D</fullName>
        <ecNumber evidence="2">3.5.2.6</ecNumber>
    </submittedName>
</protein>
<name>A0A7W6GHG7_9HYPH</name>
<dbReference type="GO" id="GO:0008658">
    <property type="term" value="F:penicillin binding"/>
    <property type="evidence" value="ECO:0007669"/>
    <property type="project" value="InterPro"/>
</dbReference>
<dbReference type="InterPro" id="IPR012338">
    <property type="entry name" value="Beta-lactam/transpept-like"/>
</dbReference>
<dbReference type="RefSeq" id="WP_183395587.1">
    <property type="nucleotide sequence ID" value="NZ_JACIDR010000003.1"/>
</dbReference>
<evidence type="ECO:0000313" key="3">
    <source>
        <dbReference type="Proteomes" id="UP000528964"/>
    </source>
</evidence>
<sequence length="252" mass="26304">MLAAVPLARAQTPDLQAAFSKAFAGVEACIAIRDVAAGTAPASSGEPTCERRLPPCATFDIPASVIALDRGVVPDAGARVKRNPPIEGDPPDGVSLRDAFRNGAAWVYEEVSRRIGSDAFAKALAAMRYGNADSGGPVERLGRGDRPDGLALNPVEQVEFLARLKRGELPTSAESQARTVEIVPTERWGEATVAIKSGACDGAAWSVGWVERDGRSTVFAALESGGEGMSADDAVKRAKRFIVEAGLAPPPP</sequence>
<dbReference type="EMBL" id="JACIDR010000003">
    <property type="protein sequence ID" value="MBB3973744.1"/>
    <property type="molecule type" value="Genomic_DNA"/>
</dbReference>
<proteinExistence type="predicted"/>